<accession>A0ABV5EYQ8</accession>
<dbReference type="Proteomes" id="UP001589605">
    <property type="component" value="Unassembled WGS sequence"/>
</dbReference>
<evidence type="ECO:0000313" key="2">
    <source>
        <dbReference type="Proteomes" id="UP001589605"/>
    </source>
</evidence>
<evidence type="ECO:0000313" key="1">
    <source>
        <dbReference type="EMBL" id="MFB9052265.1"/>
    </source>
</evidence>
<dbReference type="EMBL" id="JBHMEZ010000003">
    <property type="protein sequence ID" value="MFB9052265.1"/>
    <property type="molecule type" value="Genomic_DNA"/>
</dbReference>
<reference evidence="1 2" key="1">
    <citation type="submission" date="2024-09" db="EMBL/GenBank/DDBJ databases">
        <authorList>
            <person name="Sun Q."/>
            <person name="Mori K."/>
        </authorList>
    </citation>
    <scope>NUCLEOTIDE SEQUENCE [LARGE SCALE GENOMIC DNA]</scope>
    <source>
        <strain evidence="1 2">CECT 8286</strain>
    </source>
</reference>
<dbReference type="SUPFAM" id="SSF56925">
    <property type="entry name" value="OMPA-like"/>
    <property type="match status" value="1"/>
</dbReference>
<organism evidence="1 2">
    <name type="scientific">Formosa undariae</name>
    <dbReference type="NCBI Taxonomy" id="1325436"/>
    <lineage>
        <taxon>Bacteria</taxon>
        <taxon>Pseudomonadati</taxon>
        <taxon>Bacteroidota</taxon>
        <taxon>Flavobacteriia</taxon>
        <taxon>Flavobacteriales</taxon>
        <taxon>Flavobacteriaceae</taxon>
        <taxon>Formosa</taxon>
    </lineage>
</organism>
<evidence type="ECO:0008006" key="3">
    <source>
        <dbReference type="Google" id="ProtNLM"/>
    </source>
</evidence>
<keyword evidence="2" id="KW-1185">Reference proteome</keyword>
<name>A0ABV5EYQ8_9FLAO</name>
<sequence length="196" mass="21579">MGKRLLTTVILTFFTIGIIAQPLVIERNYLCFNDWESTAASGSFGGSNVQEGLNVGLSLSTPISKANKIVPVGFLLDVNFLIQSDRNLALGIAFGYGWYFGKDTDDTWGPITTDSEFRYVPFAIATRYALNSGLIIGGDIGYAYVFSNDYTGGAYYRPVFGYNFSKKMQLNISYTGIANDWIWSAINFGVTLNLSD</sequence>
<dbReference type="InterPro" id="IPR011250">
    <property type="entry name" value="OMP/PagP_B-barrel"/>
</dbReference>
<protein>
    <recommendedName>
        <fullName evidence="3">Outer membrane protein beta-barrel domain-containing protein</fullName>
    </recommendedName>
</protein>
<proteinExistence type="predicted"/>
<dbReference type="RefSeq" id="WP_382381454.1">
    <property type="nucleotide sequence ID" value="NZ_JBHMEZ010000003.1"/>
</dbReference>
<comment type="caution">
    <text evidence="1">The sequence shown here is derived from an EMBL/GenBank/DDBJ whole genome shotgun (WGS) entry which is preliminary data.</text>
</comment>
<gene>
    <name evidence="1" type="ORF">ACFFVB_04165</name>
</gene>